<proteinExistence type="predicted"/>
<feature type="transmembrane region" description="Helical" evidence="1">
    <location>
        <begin position="293"/>
        <end position="313"/>
    </location>
</feature>
<keyword evidence="1" id="KW-0472">Membrane</keyword>
<evidence type="ECO:0000256" key="1">
    <source>
        <dbReference type="SAM" id="Phobius"/>
    </source>
</evidence>
<dbReference type="InterPro" id="IPR010540">
    <property type="entry name" value="CmpB_TMEM229"/>
</dbReference>
<dbReference type="Proteomes" id="UP001440599">
    <property type="component" value="Unassembled WGS sequence"/>
</dbReference>
<keyword evidence="1" id="KW-0812">Transmembrane</keyword>
<sequence length="432" mass="49180">MQFSSLLWLFFCYAFFGWVLETVTAAVRQHRYVDRSVLYGPSCLSYGLTAVALSAGLAELRGNYFFLFLGCAVCATLAEWISGHLLERVTHTRWWDYSGRRWNLDGYICLSASILWGFLGLVAVQWGNPLLLGLFDLLPPLLGRILLLVLLILLLVDSAGTILTLCGARHLLPQVESVNNRLASLSLRMGEWLLRHTEGRIRRTYPDAVFVHDWKKHADNPFSRGNSFYSIMLLFLIGGVVGDLVETLFCRMKMGVWMSRSSMVWGPFSIVWGLALAAATLLLYRYRDRSSSFFFVAGTLLGGLYEYLCSVFTELVFGTVFWDYSAIPFNLGGRINLLYCFFWGFAAVAWFRGLYPLLARWIARIPRRAGKTVVWLLLLFMAVNMAVSSLALARYSTRSAGEPARQAWEIYMDEHYDDAVMKRIYPYAKMTD</sequence>
<dbReference type="EMBL" id="JBBMFT010000004">
    <property type="protein sequence ID" value="MEQ2456511.1"/>
    <property type="molecule type" value="Genomic_DNA"/>
</dbReference>
<reference evidence="2 3" key="1">
    <citation type="submission" date="2024-03" db="EMBL/GenBank/DDBJ databases">
        <title>Human intestinal bacterial collection.</title>
        <authorList>
            <person name="Pauvert C."/>
            <person name="Hitch T.C.A."/>
            <person name="Clavel T."/>
        </authorList>
    </citation>
    <scope>NUCLEOTIDE SEQUENCE [LARGE SCALE GENOMIC DNA]</scope>
    <source>
        <strain evidence="2 3">CLA-AP-H34</strain>
    </source>
</reference>
<comment type="caution">
    <text evidence="2">The sequence shown here is derived from an EMBL/GenBank/DDBJ whole genome shotgun (WGS) entry which is preliminary data.</text>
</comment>
<feature type="transmembrane region" description="Helical" evidence="1">
    <location>
        <begin position="226"/>
        <end position="245"/>
    </location>
</feature>
<keyword evidence="1" id="KW-1133">Transmembrane helix</keyword>
<feature type="transmembrane region" description="Helical" evidence="1">
    <location>
        <begin position="372"/>
        <end position="393"/>
    </location>
</feature>
<feature type="transmembrane region" description="Helical" evidence="1">
    <location>
        <begin position="265"/>
        <end position="286"/>
    </location>
</feature>
<name>A0ABV1EPJ7_9FIRM</name>
<evidence type="ECO:0000313" key="2">
    <source>
        <dbReference type="EMBL" id="MEQ2456511.1"/>
    </source>
</evidence>
<organism evidence="2 3">
    <name type="scientific">Flavonifractor hominis</name>
    <dbReference type="NCBI Taxonomy" id="3133178"/>
    <lineage>
        <taxon>Bacteria</taxon>
        <taxon>Bacillati</taxon>
        <taxon>Bacillota</taxon>
        <taxon>Clostridia</taxon>
        <taxon>Eubacteriales</taxon>
        <taxon>Oscillospiraceae</taxon>
        <taxon>Flavonifractor</taxon>
    </lineage>
</organism>
<dbReference type="Pfam" id="PF06541">
    <property type="entry name" value="ABC_trans_CmpB"/>
    <property type="match status" value="2"/>
</dbReference>
<protein>
    <submittedName>
        <fullName evidence="2">ABC transporter permease</fullName>
    </submittedName>
</protein>
<feature type="transmembrane region" description="Helical" evidence="1">
    <location>
        <begin position="64"/>
        <end position="86"/>
    </location>
</feature>
<feature type="transmembrane region" description="Helical" evidence="1">
    <location>
        <begin position="146"/>
        <end position="166"/>
    </location>
</feature>
<feature type="transmembrane region" description="Helical" evidence="1">
    <location>
        <begin position="38"/>
        <end position="58"/>
    </location>
</feature>
<feature type="transmembrane region" description="Helical" evidence="1">
    <location>
        <begin position="6"/>
        <end position="26"/>
    </location>
</feature>
<keyword evidence="3" id="KW-1185">Reference proteome</keyword>
<accession>A0ABV1EPJ7</accession>
<dbReference type="RefSeq" id="WP_349140166.1">
    <property type="nucleotide sequence ID" value="NZ_JBBMFT010000004.1"/>
</dbReference>
<gene>
    <name evidence="2" type="ORF">WMO45_08255</name>
</gene>
<feature type="transmembrane region" description="Helical" evidence="1">
    <location>
        <begin position="333"/>
        <end position="351"/>
    </location>
</feature>
<evidence type="ECO:0000313" key="3">
    <source>
        <dbReference type="Proteomes" id="UP001440599"/>
    </source>
</evidence>
<feature type="transmembrane region" description="Helical" evidence="1">
    <location>
        <begin position="107"/>
        <end position="126"/>
    </location>
</feature>